<reference evidence="1 2" key="1">
    <citation type="journal article" date="2018" name="Arch. Microbiol.">
        <title>New insights into the metabolic potential of the phototrophic purple bacterium Rhodopila globiformis DSM 161(T) from its draft genome sequence and evidence for a vanadium-dependent nitrogenase.</title>
        <authorList>
            <person name="Imhoff J.F."/>
            <person name="Rahn T."/>
            <person name="Kunzel S."/>
            <person name="Neulinger S.C."/>
        </authorList>
    </citation>
    <scope>NUCLEOTIDE SEQUENCE [LARGE SCALE GENOMIC DNA]</scope>
    <source>
        <strain evidence="1 2">DSM 16996</strain>
    </source>
</reference>
<dbReference type="AlphaFoldDB" id="A0A2S6N6L6"/>
<gene>
    <name evidence="1" type="ORF">CCR94_13085</name>
</gene>
<sequence length="219" mass="24796">MVYVLKYLTVHLREVYGAFVALREHDDQLPEWVGTVRVLSIGGGAGSDIAGFKNFVVDEDEGFYSASAKQFDITRLERVTEWDTLAAKVVHIFSSEGINFRQFCIHNDINEFDPSKYPPYDIIMMSYVISELDDDALDVLVNVISSALAARGVLVINDRNELAVVAKIERLLSNFNVVARSQDKDECWCGIKYPDELRELFKPKLNMKSVRLGAIVERL</sequence>
<dbReference type="RefSeq" id="WP_104508294.1">
    <property type="nucleotide sequence ID" value="NZ_JACIGC010000004.1"/>
</dbReference>
<evidence type="ECO:0008006" key="3">
    <source>
        <dbReference type="Google" id="ProtNLM"/>
    </source>
</evidence>
<comment type="caution">
    <text evidence="1">The sequence shown here is derived from an EMBL/GenBank/DDBJ whole genome shotgun (WGS) entry which is preliminary data.</text>
</comment>
<dbReference type="EMBL" id="NHSJ01000082">
    <property type="protein sequence ID" value="PPQ30250.1"/>
    <property type="molecule type" value="Genomic_DNA"/>
</dbReference>
<proteinExistence type="predicted"/>
<dbReference type="Proteomes" id="UP000239089">
    <property type="component" value="Unassembled WGS sequence"/>
</dbReference>
<organism evidence="1 2">
    <name type="scientific">Rhodoblastus sphagnicola</name>
    <dbReference type="NCBI Taxonomy" id="333368"/>
    <lineage>
        <taxon>Bacteria</taxon>
        <taxon>Pseudomonadati</taxon>
        <taxon>Pseudomonadota</taxon>
        <taxon>Alphaproteobacteria</taxon>
        <taxon>Hyphomicrobiales</taxon>
        <taxon>Rhodoblastaceae</taxon>
        <taxon>Rhodoblastus</taxon>
    </lineage>
</organism>
<keyword evidence="2" id="KW-1185">Reference proteome</keyword>
<name>A0A2S6N6L6_9HYPH</name>
<dbReference type="Gene3D" id="3.40.50.150">
    <property type="entry name" value="Vaccinia Virus protein VP39"/>
    <property type="match status" value="1"/>
</dbReference>
<dbReference type="InterPro" id="IPR029063">
    <property type="entry name" value="SAM-dependent_MTases_sf"/>
</dbReference>
<protein>
    <recommendedName>
        <fullName evidence="3">Methyltransferase type 12 domain-containing protein</fullName>
    </recommendedName>
</protein>
<dbReference type="SUPFAM" id="SSF53335">
    <property type="entry name" value="S-adenosyl-L-methionine-dependent methyltransferases"/>
    <property type="match status" value="1"/>
</dbReference>
<accession>A0A2S6N6L6</accession>
<evidence type="ECO:0000313" key="1">
    <source>
        <dbReference type="EMBL" id="PPQ30250.1"/>
    </source>
</evidence>
<evidence type="ECO:0000313" key="2">
    <source>
        <dbReference type="Proteomes" id="UP000239089"/>
    </source>
</evidence>